<dbReference type="HOGENOM" id="CLU_2729760_0_0_1"/>
<name>J3LNE8_ORYBR</name>
<organism evidence="1">
    <name type="scientific">Oryza brachyantha</name>
    <name type="common">malo sina</name>
    <dbReference type="NCBI Taxonomy" id="4533"/>
    <lineage>
        <taxon>Eukaryota</taxon>
        <taxon>Viridiplantae</taxon>
        <taxon>Streptophyta</taxon>
        <taxon>Embryophyta</taxon>
        <taxon>Tracheophyta</taxon>
        <taxon>Spermatophyta</taxon>
        <taxon>Magnoliopsida</taxon>
        <taxon>Liliopsida</taxon>
        <taxon>Poales</taxon>
        <taxon>Poaceae</taxon>
        <taxon>BOP clade</taxon>
        <taxon>Oryzoideae</taxon>
        <taxon>Oryzeae</taxon>
        <taxon>Oryzinae</taxon>
        <taxon>Oryza</taxon>
    </lineage>
</organism>
<sequence>TCASAGTGCAHRAPARRCCSALLGDVLLAERAVGREGEVNLARSGVHHAGEVDAVQARPPHELLCLVAAAQH</sequence>
<reference evidence="1" key="2">
    <citation type="submission" date="2013-04" db="UniProtKB">
        <authorList>
            <consortium name="EnsemblPlants"/>
        </authorList>
    </citation>
    <scope>IDENTIFICATION</scope>
</reference>
<reference evidence="1" key="1">
    <citation type="journal article" date="2013" name="Nat. Commun.">
        <title>Whole-genome sequencing of Oryza brachyantha reveals mechanisms underlying Oryza genome evolution.</title>
        <authorList>
            <person name="Chen J."/>
            <person name="Huang Q."/>
            <person name="Gao D."/>
            <person name="Wang J."/>
            <person name="Lang Y."/>
            <person name="Liu T."/>
            <person name="Li B."/>
            <person name="Bai Z."/>
            <person name="Luis Goicoechea J."/>
            <person name="Liang C."/>
            <person name="Chen C."/>
            <person name="Zhang W."/>
            <person name="Sun S."/>
            <person name="Liao Y."/>
            <person name="Zhang X."/>
            <person name="Yang L."/>
            <person name="Song C."/>
            <person name="Wang M."/>
            <person name="Shi J."/>
            <person name="Liu G."/>
            <person name="Liu J."/>
            <person name="Zhou H."/>
            <person name="Zhou W."/>
            <person name="Yu Q."/>
            <person name="An N."/>
            <person name="Chen Y."/>
            <person name="Cai Q."/>
            <person name="Wang B."/>
            <person name="Liu B."/>
            <person name="Min J."/>
            <person name="Huang Y."/>
            <person name="Wu H."/>
            <person name="Li Z."/>
            <person name="Zhang Y."/>
            <person name="Yin Y."/>
            <person name="Song W."/>
            <person name="Jiang J."/>
            <person name="Jackson S.A."/>
            <person name="Wing R.A."/>
            <person name="Wang J."/>
            <person name="Chen M."/>
        </authorList>
    </citation>
    <scope>NUCLEOTIDE SEQUENCE [LARGE SCALE GENOMIC DNA]</scope>
    <source>
        <strain evidence="1">cv. IRGC 101232</strain>
    </source>
</reference>
<evidence type="ECO:0000313" key="2">
    <source>
        <dbReference type="Proteomes" id="UP000006038"/>
    </source>
</evidence>
<dbReference type="EnsemblPlants" id="OB03G25740.1">
    <property type="protein sequence ID" value="OB03G25740.1"/>
    <property type="gene ID" value="OB03G25740"/>
</dbReference>
<dbReference type="AlphaFoldDB" id="J3LNE8"/>
<dbReference type="Gramene" id="OB03G25740.1">
    <property type="protein sequence ID" value="OB03G25740.1"/>
    <property type="gene ID" value="OB03G25740"/>
</dbReference>
<accession>J3LNE8</accession>
<evidence type="ECO:0000313" key="1">
    <source>
        <dbReference type="EnsemblPlants" id="OB03G25740.1"/>
    </source>
</evidence>
<dbReference type="Proteomes" id="UP000006038">
    <property type="component" value="Chromosome 3"/>
</dbReference>
<proteinExistence type="predicted"/>
<keyword evidence="2" id="KW-1185">Reference proteome</keyword>
<protein>
    <submittedName>
        <fullName evidence="1">Uncharacterized protein</fullName>
    </submittedName>
</protein>